<protein>
    <submittedName>
        <fullName evidence="2">Putative ovule protein</fullName>
    </submittedName>
</protein>
<name>A0A0V0GWN7_SOLCH</name>
<evidence type="ECO:0000313" key="2">
    <source>
        <dbReference type="EMBL" id="JAP11627.1"/>
    </source>
</evidence>
<dbReference type="EMBL" id="GEDG01031006">
    <property type="protein sequence ID" value="JAP11627.1"/>
    <property type="molecule type" value="Transcribed_RNA"/>
</dbReference>
<dbReference type="AlphaFoldDB" id="A0A0V0GWN7"/>
<proteinExistence type="predicted"/>
<accession>A0A0V0GWN7</accession>
<evidence type="ECO:0000256" key="1">
    <source>
        <dbReference type="SAM" id="MobiDB-lite"/>
    </source>
</evidence>
<reference evidence="2" key="1">
    <citation type="submission" date="2015-12" db="EMBL/GenBank/DDBJ databases">
        <title>Gene expression during late stages of embryo sac development: a critical building block for successful pollen-pistil interactions.</title>
        <authorList>
            <person name="Liu Y."/>
            <person name="Joly V."/>
            <person name="Sabar M."/>
            <person name="Matton D.P."/>
        </authorList>
    </citation>
    <scope>NUCLEOTIDE SEQUENCE</scope>
</reference>
<sequence length="65" mass="7239">MKRHSTQDLTSKNYLPVKSRSKKKSTYNNYIPSVILYVGSGEVKCTLTLPLPRGGREVVSEKPSA</sequence>
<organism evidence="2">
    <name type="scientific">Solanum chacoense</name>
    <name type="common">Chaco potato</name>
    <dbReference type="NCBI Taxonomy" id="4108"/>
    <lineage>
        <taxon>Eukaryota</taxon>
        <taxon>Viridiplantae</taxon>
        <taxon>Streptophyta</taxon>
        <taxon>Embryophyta</taxon>
        <taxon>Tracheophyta</taxon>
        <taxon>Spermatophyta</taxon>
        <taxon>Magnoliopsida</taxon>
        <taxon>eudicotyledons</taxon>
        <taxon>Gunneridae</taxon>
        <taxon>Pentapetalae</taxon>
        <taxon>asterids</taxon>
        <taxon>lamiids</taxon>
        <taxon>Solanales</taxon>
        <taxon>Solanaceae</taxon>
        <taxon>Solanoideae</taxon>
        <taxon>Solaneae</taxon>
        <taxon>Solanum</taxon>
    </lineage>
</organism>
<feature type="region of interest" description="Disordered" evidence="1">
    <location>
        <begin position="1"/>
        <end position="24"/>
    </location>
</feature>